<organism evidence="2 3">
    <name type="scientific">Nocardioides islandensis</name>
    <dbReference type="NCBI Taxonomy" id="433663"/>
    <lineage>
        <taxon>Bacteria</taxon>
        <taxon>Bacillati</taxon>
        <taxon>Actinomycetota</taxon>
        <taxon>Actinomycetes</taxon>
        <taxon>Propionibacteriales</taxon>
        <taxon>Nocardioidaceae</taxon>
        <taxon>Nocardioides</taxon>
    </lineage>
</organism>
<protein>
    <recommendedName>
        <fullName evidence="4">Allene oxide cyclase barrel-like domain-containing protein</fullName>
    </recommendedName>
</protein>
<evidence type="ECO:0000313" key="2">
    <source>
        <dbReference type="EMBL" id="MBF4761882.1"/>
    </source>
</evidence>
<name>A0A930V8H8_9ACTN</name>
<evidence type="ECO:0000256" key="1">
    <source>
        <dbReference type="SAM" id="SignalP"/>
    </source>
</evidence>
<evidence type="ECO:0000313" key="3">
    <source>
        <dbReference type="Proteomes" id="UP000640489"/>
    </source>
</evidence>
<dbReference type="AlphaFoldDB" id="A0A930V8H8"/>
<keyword evidence="1" id="KW-0732">Signal</keyword>
<dbReference type="Proteomes" id="UP000640489">
    <property type="component" value="Unassembled WGS sequence"/>
</dbReference>
<evidence type="ECO:0008006" key="4">
    <source>
        <dbReference type="Google" id="ProtNLM"/>
    </source>
</evidence>
<accession>A0A930V8H8</accession>
<reference evidence="2" key="1">
    <citation type="submission" date="2020-11" db="EMBL/GenBank/DDBJ databases">
        <title>Nocardioides sp. nov., isolated from Soil of Cynanchum wilfordii Hemsley rhizosphere.</title>
        <authorList>
            <person name="Lee J.-S."/>
            <person name="Suh M.K."/>
            <person name="Kim J.-S."/>
        </authorList>
    </citation>
    <scope>NUCLEOTIDE SEQUENCE</scope>
    <source>
        <strain evidence="2">KCTC 19275</strain>
    </source>
</reference>
<gene>
    <name evidence="2" type="ORF">ISU07_01975</name>
</gene>
<feature type="signal peptide" evidence="1">
    <location>
        <begin position="1"/>
        <end position="27"/>
    </location>
</feature>
<dbReference type="EMBL" id="JADKPN010000001">
    <property type="protein sequence ID" value="MBF4761882.1"/>
    <property type="molecule type" value="Genomic_DNA"/>
</dbReference>
<dbReference type="RefSeq" id="WP_194705063.1">
    <property type="nucleotide sequence ID" value="NZ_JADKPN010000001.1"/>
</dbReference>
<proteinExistence type="predicted"/>
<feature type="chain" id="PRO_5037472651" description="Allene oxide cyclase barrel-like domain-containing protein" evidence="1">
    <location>
        <begin position="28"/>
        <end position="173"/>
    </location>
</feature>
<comment type="caution">
    <text evidence="2">The sequence shown here is derived from an EMBL/GenBank/DDBJ whole genome shotgun (WGS) entry which is preliminary data.</text>
</comment>
<keyword evidence="3" id="KW-1185">Reference proteome</keyword>
<sequence>MFSTLARTLLVTGTVAAATLVAGSASASVTNTRSEVHFAPADAVVATCADGSEIGLGFDIVRNIHDTYDDDGTLLQESRNVNFTGIFENLSTGEQYVFQGTRIVTFDFVAGTLFGRGNYRTVTLPHAGVVLHAAGMQVIDLETGLLMESAGAAIDEWVAGPGAVCSLFGLEGP</sequence>